<dbReference type="SUPFAM" id="SSF53335">
    <property type="entry name" value="S-adenosyl-L-methionine-dependent methyltransferases"/>
    <property type="match status" value="1"/>
</dbReference>
<gene>
    <name evidence="1" type="ORF">SAMN05661109_00902</name>
</gene>
<reference evidence="2" key="1">
    <citation type="submission" date="2016-10" db="EMBL/GenBank/DDBJ databases">
        <authorList>
            <person name="Varghese N."/>
            <person name="Submissions S."/>
        </authorList>
    </citation>
    <scope>NUCLEOTIDE SEQUENCE [LARGE SCALE GENOMIC DNA]</scope>
    <source>
        <strain evidence="2">DSM 20524</strain>
    </source>
</reference>
<sequence length="314" mass="34510">MVIVITAAISKPAIASARSKPSHTPITPTTTAIELRPSARACTQPTGGTLCPTMPKPHKPRRMKKRITGEYLIDTGTARIVADPVRDGSYVLELNDVPSSQIILGAPRVLVFPYMRWIAAAIDPLLDKRPLAHVVHLGGAGCALPSYVADKYHATRNTVVEYDAAVADLVRWAFELNDDLLFKITDARQAIEEMLDNEADVIIRDVFAGPDPPRHVRTIEFFREVRRVLAPSGVYIANVGDYAELPNAREDLASMLEVFDFVGAIGPRDMLDGRAYGNIVLWGSDQPLNYVGAESSRGKEWARELTNGTQPLRD</sequence>
<dbReference type="EMBL" id="FOGQ01000003">
    <property type="protein sequence ID" value="SER75767.1"/>
    <property type="molecule type" value="Genomic_DNA"/>
</dbReference>
<name>A0A1H9RT03_9CORY</name>
<proteinExistence type="predicted"/>
<evidence type="ECO:0008006" key="3">
    <source>
        <dbReference type="Google" id="ProtNLM"/>
    </source>
</evidence>
<dbReference type="STRING" id="1121357.SAMN05661109_00902"/>
<evidence type="ECO:0000313" key="2">
    <source>
        <dbReference type="Proteomes" id="UP000198929"/>
    </source>
</evidence>
<dbReference type="Proteomes" id="UP000198929">
    <property type="component" value="Unassembled WGS sequence"/>
</dbReference>
<accession>A0A1H9RT03</accession>
<protein>
    <recommendedName>
        <fullName evidence="3">Spermidine synthase</fullName>
    </recommendedName>
</protein>
<dbReference type="NCBIfam" id="NF037959">
    <property type="entry name" value="MFS_SpdSyn"/>
    <property type="match status" value="1"/>
</dbReference>
<dbReference type="CDD" id="cd02440">
    <property type="entry name" value="AdoMet_MTases"/>
    <property type="match status" value="1"/>
</dbReference>
<dbReference type="Gene3D" id="3.40.50.150">
    <property type="entry name" value="Vaccinia Virus protein VP39"/>
    <property type="match status" value="1"/>
</dbReference>
<organism evidence="1 2">
    <name type="scientific">Corynebacterium cystitidis DSM 20524</name>
    <dbReference type="NCBI Taxonomy" id="1121357"/>
    <lineage>
        <taxon>Bacteria</taxon>
        <taxon>Bacillati</taxon>
        <taxon>Actinomycetota</taxon>
        <taxon>Actinomycetes</taxon>
        <taxon>Mycobacteriales</taxon>
        <taxon>Corynebacteriaceae</taxon>
        <taxon>Corynebacterium</taxon>
    </lineage>
</organism>
<evidence type="ECO:0000313" key="1">
    <source>
        <dbReference type="EMBL" id="SER75767.1"/>
    </source>
</evidence>
<dbReference type="InterPro" id="IPR029063">
    <property type="entry name" value="SAM-dependent_MTases_sf"/>
</dbReference>
<keyword evidence="2" id="KW-1185">Reference proteome</keyword>
<dbReference type="AlphaFoldDB" id="A0A1H9RT03"/>